<dbReference type="Gene3D" id="3.90.870.10">
    <property type="entry name" value="DHBP synthase"/>
    <property type="match status" value="1"/>
</dbReference>
<dbReference type="InterPro" id="IPR000422">
    <property type="entry name" value="DHBP_synthase_RibB"/>
</dbReference>
<dbReference type="InterPro" id="IPR017945">
    <property type="entry name" value="DHBP_synth_RibB-like_a/b_dom"/>
</dbReference>
<comment type="caution">
    <text evidence="12">The sequence shown here is derived from an EMBL/GenBank/DDBJ whole genome shotgun (WGS) entry which is preliminary data.</text>
</comment>
<evidence type="ECO:0000313" key="12">
    <source>
        <dbReference type="EMBL" id="PPK60899.1"/>
    </source>
</evidence>
<comment type="catalytic activity">
    <reaction evidence="10 11">
        <text>D-ribulose 5-phosphate = (2S)-2-hydroxy-3-oxobutyl phosphate + formate + H(+)</text>
        <dbReference type="Rhea" id="RHEA:18457"/>
        <dbReference type="ChEBI" id="CHEBI:15378"/>
        <dbReference type="ChEBI" id="CHEBI:15740"/>
        <dbReference type="ChEBI" id="CHEBI:58121"/>
        <dbReference type="ChEBI" id="CHEBI:58830"/>
        <dbReference type="EC" id="4.1.99.12"/>
    </reaction>
</comment>
<dbReference type="EC" id="4.1.99.12" evidence="3 10"/>
<keyword evidence="8 10" id="KW-0464">Manganese</keyword>
<feature type="site" description="Essential for catalytic activity" evidence="10">
    <location>
        <position position="171"/>
    </location>
</feature>
<organism evidence="12 13">
    <name type="scientific">Malaciobacter marinus</name>
    <dbReference type="NCBI Taxonomy" id="505249"/>
    <lineage>
        <taxon>Bacteria</taxon>
        <taxon>Pseudomonadati</taxon>
        <taxon>Campylobacterota</taxon>
        <taxon>Epsilonproteobacteria</taxon>
        <taxon>Campylobacterales</taxon>
        <taxon>Arcobacteraceae</taxon>
        <taxon>Malaciobacter</taxon>
    </lineage>
</organism>
<evidence type="ECO:0000313" key="13">
    <source>
        <dbReference type="Proteomes" id="UP000239861"/>
    </source>
</evidence>
<feature type="binding site" evidence="10">
    <location>
        <position position="40"/>
    </location>
    <ligand>
        <name>D-ribulose 5-phosphate</name>
        <dbReference type="ChEBI" id="CHEBI:58121"/>
    </ligand>
</feature>
<dbReference type="GO" id="GO:0005829">
    <property type="term" value="C:cytosol"/>
    <property type="evidence" value="ECO:0007669"/>
    <property type="project" value="TreeGrafter"/>
</dbReference>
<feature type="site" description="Essential for catalytic activity" evidence="10">
    <location>
        <position position="133"/>
    </location>
</feature>
<dbReference type="Pfam" id="PF00926">
    <property type="entry name" value="DHBP_synthase"/>
    <property type="match status" value="1"/>
</dbReference>
<feature type="binding site" evidence="10">
    <location>
        <position position="150"/>
    </location>
    <ligand>
        <name>Mg(2+)</name>
        <dbReference type="ChEBI" id="CHEBI:18420"/>
        <label>2</label>
    </ligand>
</feature>
<dbReference type="GO" id="GO:0008686">
    <property type="term" value="F:3,4-dihydroxy-2-butanone-4-phosphate synthase activity"/>
    <property type="evidence" value="ECO:0007669"/>
    <property type="project" value="UniProtKB-UniRule"/>
</dbReference>
<feature type="binding site" evidence="10">
    <location>
        <position position="36"/>
    </location>
    <ligand>
        <name>Mg(2+)</name>
        <dbReference type="ChEBI" id="CHEBI:18420"/>
        <label>1</label>
    </ligand>
</feature>
<evidence type="ECO:0000256" key="10">
    <source>
        <dbReference type="HAMAP-Rule" id="MF_00180"/>
    </source>
</evidence>
<dbReference type="Proteomes" id="UP000239861">
    <property type="component" value="Unassembled WGS sequence"/>
</dbReference>
<evidence type="ECO:0000256" key="5">
    <source>
        <dbReference type="ARBA" id="ARBA00022619"/>
    </source>
</evidence>
<dbReference type="PANTHER" id="PTHR21327:SF38">
    <property type="entry name" value="3,4-DIHYDROXY-2-BUTANONE 4-PHOSPHATE SYNTHASE"/>
    <property type="match status" value="1"/>
</dbReference>
<dbReference type="GO" id="GO:0000287">
    <property type="term" value="F:magnesium ion binding"/>
    <property type="evidence" value="ECO:0007669"/>
    <property type="project" value="UniProtKB-UniRule"/>
</dbReference>
<name>A0AB36ZV27_9BACT</name>
<evidence type="ECO:0000256" key="6">
    <source>
        <dbReference type="ARBA" id="ARBA00022723"/>
    </source>
</evidence>
<dbReference type="HAMAP" id="MF_00180">
    <property type="entry name" value="RibB"/>
    <property type="match status" value="1"/>
</dbReference>
<comment type="function">
    <text evidence="1 10 11">Catalyzes the conversion of D-ribulose 5-phosphate to formate and 3,4-dihydroxy-2-butanone 4-phosphate.</text>
</comment>
<dbReference type="EMBL" id="PTIW01000015">
    <property type="protein sequence ID" value="PPK60899.1"/>
    <property type="molecule type" value="Genomic_DNA"/>
</dbReference>
<evidence type="ECO:0000256" key="7">
    <source>
        <dbReference type="ARBA" id="ARBA00022842"/>
    </source>
</evidence>
<evidence type="ECO:0000256" key="4">
    <source>
        <dbReference type="ARBA" id="ARBA00018836"/>
    </source>
</evidence>
<dbReference type="GO" id="GO:0030145">
    <property type="term" value="F:manganese ion binding"/>
    <property type="evidence" value="ECO:0007669"/>
    <property type="project" value="UniProtKB-UniRule"/>
</dbReference>
<keyword evidence="6 10" id="KW-0479">Metal-binding</keyword>
<dbReference type="RefSeq" id="WP_196778477.1">
    <property type="nucleotide sequence ID" value="NZ_PTIW01000015.1"/>
</dbReference>
<sequence>MNQKIMNSDFKSKIDGAIKTLQEGKGVIVVDDYDRENEADMIFSAQNLTKEQMALLIKECSGIVCLCLTKEKVDKLNLPMMVQNNNSKFQTPFTVSIESKDNVTTGVSAQDRVTTIKSAISSDGVSKIVSPGHIFPLRANEKGVLGRAGHTEASVDLMKLSNLSPYAVLCEITNSDGTMAKADDIQKVSKKYSMPILSVEDIINYRKEIAR</sequence>
<keyword evidence="5 10" id="KW-0686">Riboflavin biosynthesis</keyword>
<gene>
    <name evidence="10" type="primary">ribB</name>
    <name evidence="12" type="ORF">B0F89_11568</name>
</gene>
<feature type="binding site" evidence="10">
    <location>
        <begin position="35"/>
        <end position="36"/>
    </location>
    <ligand>
        <name>D-ribulose 5-phosphate</name>
        <dbReference type="ChEBI" id="CHEBI:58121"/>
    </ligand>
</feature>
<evidence type="ECO:0000256" key="3">
    <source>
        <dbReference type="ARBA" id="ARBA00012153"/>
    </source>
</evidence>
<protein>
    <recommendedName>
        <fullName evidence="4 10">3,4-dihydroxy-2-butanone 4-phosphate synthase</fullName>
        <shortName evidence="10 11">DHBP synthase</shortName>
        <ecNumber evidence="3 10">4.1.99.12</ecNumber>
    </recommendedName>
</protein>
<accession>A0AB36ZV27</accession>
<evidence type="ECO:0000256" key="2">
    <source>
        <dbReference type="ARBA" id="ARBA00004904"/>
    </source>
</evidence>
<reference evidence="12 13" key="1">
    <citation type="submission" date="2018-02" db="EMBL/GenBank/DDBJ databases">
        <title>Subsurface microbial communities from deep shales in Ohio and West Virginia, USA.</title>
        <authorList>
            <person name="Wrighton K."/>
        </authorList>
    </citation>
    <scope>NUCLEOTIDE SEQUENCE [LARGE SCALE GENOMIC DNA]</scope>
    <source>
        <strain evidence="12 13">MARC-MIP3H16</strain>
    </source>
</reference>
<dbReference type="AlphaFoldDB" id="A0AB36ZV27"/>
<comment type="cofactor">
    <cofactor evidence="10 11">
        <name>Mg(2+)</name>
        <dbReference type="ChEBI" id="CHEBI:18420"/>
    </cofactor>
    <cofactor evidence="10 11">
        <name>Mn(2+)</name>
        <dbReference type="ChEBI" id="CHEBI:29035"/>
    </cofactor>
    <text evidence="10 11">Binds 2 divalent metal cations per subunit. Magnesium or manganese.</text>
</comment>
<evidence type="ECO:0000256" key="8">
    <source>
        <dbReference type="ARBA" id="ARBA00023211"/>
    </source>
</evidence>
<dbReference type="GO" id="GO:0009231">
    <property type="term" value="P:riboflavin biosynthetic process"/>
    <property type="evidence" value="ECO:0007669"/>
    <property type="project" value="UniProtKB-UniRule"/>
</dbReference>
<evidence type="ECO:0000256" key="11">
    <source>
        <dbReference type="RuleBase" id="RU003843"/>
    </source>
</evidence>
<feature type="binding site" evidence="10">
    <location>
        <begin position="147"/>
        <end position="151"/>
    </location>
    <ligand>
        <name>D-ribulose 5-phosphate</name>
        <dbReference type="ChEBI" id="CHEBI:58121"/>
    </ligand>
</feature>
<proteinExistence type="inferred from homology"/>
<evidence type="ECO:0000256" key="1">
    <source>
        <dbReference type="ARBA" id="ARBA00002284"/>
    </source>
</evidence>
<feature type="binding site" evidence="10">
    <location>
        <position position="36"/>
    </location>
    <ligand>
        <name>Mg(2+)</name>
        <dbReference type="ChEBI" id="CHEBI:18420"/>
        <label>2</label>
    </ligand>
</feature>
<keyword evidence="9 10" id="KW-0456">Lyase</keyword>
<keyword evidence="7 10" id="KW-0460">Magnesium</keyword>
<comment type="subunit">
    <text evidence="10 11">Homodimer.</text>
</comment>
<dbReference type="NCBIfam" id="TIGR00506">
    <property type="entry name" value="ribB"/>
    <property type="match status" value="1"/>
</dbReference>
<dbReference type="PANTHER" id="PTHR21327">
    <property type="entry name" value="GTP CYCLOHYDROLASE II-RELATED"/>
    <property type="match status" value="1"/>
</dbReference>
<dbReference type="SUPFAM" id="SSF55821">
    <property type="entry name" value="YrdC/RibB"/>
    <property type="match status" value="1"/>
</dbReference>
<comment type="pathway">
    <text evidence="2 10 11">Cofactor biosynthesis; riboflavin biosynthesis; 2-hydroxy-3-oxobutyl phosphate from D-ribulose 5-phosphate: step 1/1.</text>
</comment>
<comment type="similarity">
    <text evidence="10 11">Belongs to the DHBP synthase family.</text>
</comment>
<evidence type="ECO:0000256" key="9">
    <source>
        <dbReference type="ARBA" id="ARBA00023239"/>
    </source>
</evidence>